<dbReference type="Proteomes" id="UP000605259">
    <property type="component" value="Unassembled WGS sequence"/>
</dbReference>
<dbReference type="AlphaFoldDB" id="A0A917AL99"/>
<sequence>MSNKKHFPELNTERLLLRELTMEDAPFIFKLFSNEKMCEYLYDEEVYTNIEDATDFIEWNANPEIKGRN</sequence>
<dbReference type="RefSeq" id="WP_229722139.1">
    <property type="nucleotide sequence ID" value="NZ_BMFK01000001.1"/>
</dbReference>
<evidence type="ECO:0008006" key="3">
    <source>
        <dbReference type="Google" id="ProtNLM"/>
    </source>
</evidence>
<keyword evidence="2" id="KW-1185">Reference proteome</keyword>
<dbReference type="SUPFAM" id="SSF55729">
    <property type="entry name" value="Acyl-CoA N-acyltransferases (Nat)"/>
    <property type="match status" value="1"/>
</dbReference>
<reference evidence="1" key="1">
    <citation type="journal article" date="2014" name="Int. J. Syst. Evol. Microbiol.">
        <title>Complete genome sequence of Corynebacterium casei LMG S-19264T (=DSM 44701T), isolated from a smear-ripened cheese.</title>
        <authorList>
            <consortium name="US DOE Joint Genome Institute (JGI-PGF)"/>
            <person name="Walter F."/>
            <person name="Albersmeier A."/>
            <person name="Kalinowski J."/>
            <person name="Ruckert C."/>
        </authorList>
    </citation>
    <scope>NUCLEOTIDE SEQUENCE</scope>
    <source>
        <strain evidence="1">CGMCC 1.12698</strain>
    </source>
</reference>
<evidence type="ECO:0000313" key="1">
    <source>
        <dbReference type="EMBL" id="GGE60186.1"/>
    </source>
</evidence>
<proteinExistence type="predicted"/>
<accession>A0A917AL99</accession>
<reference evidence="1" key="2">
    <citation type="submission" date="2020-09" db="EMBL/GenBank/DDBJ databases">
        <authorList>
            <person name="Sun Q."/>
            <person name="Zhou Y."/>
        </authorList>
    </citation>
    <scope>NUCLEOTIDE SEQUENCE</scope>
    <source>
        <strain evidence="1">CGMCC 1.12698</strain>
    </source>
</reference>
<name>A0A917AL99_9BACI</name>
<dbReference type="Gene3D" id="3.40.630.30">
    <property type="match status" value="1"/>
</dbReference>
<dbReference type="EMBL" id="BMFK01000001">
    <property type="protein sequence ID" value="GGE60186.1"/>
    <property type="molecule type" value="Genomic_DNA"/>
</dbReference>
<organism evidence="1 2">
    <name type="scientific">Priestia taiwanensis</name>
    <dbReference type="NCBI Taxonomy" id="1347902"/>
    <lineage>
        <taxon>Bacteria</taxon>
        <taxon>Bacillati</taxon>
        <taxon>Bacillota</taxon>
        <taxon>Bacilli</taxon>
        <taxon>Bacillales</taxon>
        <taxon>Bacillaceae</taxon>
        <taxon>Priestia</taxon>
    </lineage>
</organism>
<evidence type="ECO:0000313" key="2">
    <source>
        <dbReference type="Proteomes" id="UP000605259"/>
    </source>
</evidence>
<comment type="caution">
    <text evidence="1">The sequence shown here is derived from an EMBL/GenBank/DDBJ whole genome shotgun (WGS) entry which is preliminary data.</text>
</comment>
<dbReference type="InterPro" id="IPR016181">
    <property type="entry name" value="Acyl_CoA_acyltransferase"/>
</dbReference>
<protein>
    <recommendedName>
        <fullName evidence="3">N-acetyltransferase domain-containing protein</fullName>
    </recommendedName>
</protein>
<gene>
    <name evidence="1" type="ORF">GCM10007140_08220</name>
</gene>